<dbReference type="PANTHER" id="PTHR23330:SF9">
    <property type="entry name" value="PROLINE-RICH PROTEIN 11"/>
    <property type="match status" value="1"/>
</dbReference>
<gene>
    <name evidence="2" type="ORF">E3A20_00940</name>
</gene>
<dbReference type="Proteomes" id="UP000321083">
    <property type="component" value="Unassembled WGS sequence"/>
</dbReference>
<feature type="compositionally biased region" description="Polar residues" evidence="1">
    <location>
        <begin position="394"/>
        <end position="416"/>
    </location>
</feature>
<accession>A0A5C6MEA2</accession>
<feature type="compositionally biased region" description="Pro residues" evidence="1">
    <location>
        <begin position="474"/>
        <end position="488"/>
    </location>
</feature>
<dbReference type="PANTHER" id="PTHR23330">
    <property type="entry name" value="P300 TRANSCRIPTIONAL COFACTOR JMY-RELATED"/>
    <property type="match status" value="1"/>
</dbReference>
<evidence type="ECO:0000256" key="1">
    <source>
        <dbReference type="SAM" id="MobiDB-lite"/>
    </source>
</evidence>
<sequence>MDRVALRAEIRQFLPVLALFLAAVIAPAAVLSDEPIGEGGSRDAEPRANLAEQSAKTLTLPAGSSRPDSSDPLVKLVWDTREVQRKRMLSTRDHTPWQIMHGVLGLRQDLQILHNGEPVSGLDWVRSGPLYQNEHWFEKTPHGGRAHPYIKPYWFEGHVNQFLAVLSICNLPLDTKFGTSAGPISMRDMLKNAQMTVNAREEVTWTLWALSTYLPADATWVNAAGEPWSIERLVQIETGKPVGGATSPCGGTHGLFALARARNVYLRTGKELTGVWFEADRKVKRYIEVARVLRNSDGSLSSGFFKTREFKQDFDKRMASQGHLLEFLMMSVSQEELKQQWVRRAIECVANDLMANRRENVSCSPLYHSLNALSIYLDRVALEASEAKKGVEQEPQTKSISQTRELSASGVKSANVGNPAPSAVPAPMPAPAPTPGPAPTSAPGPAPTPAPAPTSAPGPAPTPAPAPTSASTPTPTPAPTPAPGPAPAQPSEVSPAATGLQAAGSADLPMVSPGSAVPAVPKLLPPVEGIEAGAEVSGGLSDQFLMEFIGELPWSGVMRQVGGELSGASESGADDEVLDLQSFMGGAEPAPPGPVRAAVPGQRKSPAGRAPAKFRPPLRLQPRVMTVSGQSE</sequence>
<dbReference type="EMBL" id="SRHE01000007">
    <property type="protein sequence ID" value="TWW12567.1"/>
    <property type="molecule type" value="Genomic_DNA"/>
</dbReference>
<reference evidence="2 3" key="1">
    <citation type="submission" date="2019-08" db="EMBL/GenBank/DDBJ databases">
        <title>100 year-old enigma solved: identification of Planctomyces bekefii, the type genus and species of the phylum Planctomycetes.</title>
        <authorList>
            <person name="Svetlana D.N."/>
            <person name="Overmann J."/>
        </authorList>
    </citation>
    <scope>NUCLEOTIDE SEQUENCE [LARGE SCALE GENOMIC DNA]</scope>
    <source>
        <strain evidence="2">Phe10_nw2017</strain>
    </source>
</reference>
<evidence type="ECO:0000313" key="2">
    <source>
        <dbReference type="EMBL" id="TWW12567.1"/>
    </source>
</evidence>
<protein>
    <submittedName>
        <fullName evidence="2">Uncharacterized protein</fullName>
    </submittedName>
</protein>
<comment type="caution">
    <text evidence="2">The sequence shown here is derived from an EMBL/GenBank/DDBJ whole genome shotgun (WGS) entry which is preliminary data.</text>
</comment>
<dbReference type="AlphaFoldDB" id="A0A5C6MEA2"/>
<evidence type="ECO:0000313" key="3">
    <source>
        <dbReference type="Proteomes" id="UP000321083"/>
    </source>
</evidence>
<keyword evidence="3" id="KW-1185">Reference proteome</keyword>
<proteinExistence type="predicted"/>
<name>A0A5C6MEA2_9PLAN</name>
<feature type="region of interest" description="Disordered" evidence="1">
    <location>
        <begin position="583"/>
        <end position="632"/>
    </location>
</feature>
<feature type="compositionally biased region" description="Pro residues" evidence="1">
    <location>
        <begin position="422"/>
        <end position="466"/>
    </location>
</feature>
<feature type="region of interest" description="Disordered" evidence="1">
    <location>
        <begin position="387"/>
        <end position="500"/>
    </location>
</feature>
<reference evidence="2 3" key="2">
    <citation type="submission" date="2019-08" db="EMBL/GenBank/DDBJ databases">
        <authorList>
            <person name="Henke P."/>
        </authorList>
    </citation>
    <scope>NUCLEOTIDE SEQUENCE [LARGE SCALE GENOMIC DNA]</scope>
    <source>
        <strain evidence="2">Phe10_nw2017</strain>
    </source>
</reference>
<organism evidence="2 3">
    <name type="scientific">Planctomyces bekefii</name>
    <dbReference type="NCBI Taxonomy" id="1653850"/>
    <lineage>
        <taxon>Bacteria</taxon>
        <taxon>Pseudomonadati</taxon>
        <taxon>Planctomycetota</taxon>
        <taxon>Planctomycetia</taxon>
        <taxon>Planctomycetales</taxon>
        <taxon>Planctomycetaceae</taxon>
        <taxon>Planctomyces</taxon>
    </lineage>
</organism>